<dbReference type="UniPathway" id="UPA00094"/>
<comment type="function">
    <text evidence="3">Carrier of the growing fatty acid chain in fatty acid biosynthesis.</text>
</comment>
<comment type="pathway">
    <text evidence="3">Lipid metabolism; fatty acid biosynthesis.</text>
</comment>
<dbReference type="InterPro" id="IPR003231">
    <property type="entry name" value="ACP"/>
</dbReference>
<keyword evidence="3" id="KW-0444">Lipid biosynthesis</keyword>
<sequence length="85" mass="9600">MAEWEGNVKKSRSKVVEIIARELEVEKEAVTEECFLDTLGVDSPQLLEIALAIEEEFEIEISDADLTRFHTVSDIITYVNDQEGA</sequence>
<proteinExistence type="inferred from homology"/>
<feature type="domain" description="Carrier" evidence="4">
    <location>
        <begin position="6"/>
        <end position="83"/>
    </location>
</feature>
<evidence type="ECO:0000259" key="4">
    <source>
        <dbReference type="PROSITE" id="PS50075"/>
    </source>
</evidence>
<feature type="modified residue" description="O-(pantetheine 4'-phosphoryl)serine" evidence="3">
    <location>
        <position position="43"/>
    </location>
</feature>
<dbReference type="InterPro" id="IPR009081">
    <property type="entry name" value="PP-bd_ACP"/>
</dbReference>
<accession>A0A150QL93</accession>
<dbReference type="SUPFAM" id="SSF47336">
    <property type="entry name" value="ACP-like"/>
    <property type="match status" value="1"/>
</dbReference>
<dbReference type="EMBL" id="JEMA01000571">
    <property type="protein sequence ID" value="KYF68428.1"/>
    <property type="molecule type" value="Genomic_DNA"/>
</dbReference>
<keyword evidence="3" id="KW-0275">Fatty acid biosynthesis</keyword>
<dbReference type="InterPro" id="IPR036736">
    <property type="entry name" value="ACP-like_sf"/>
</dbReference>
<evidence type="ECO:0000313" key="6">
    <source>
        <dbReference type="Proteomes" id="UP000075260"/>
    </source>
</evidence>
<keyword evidence="3" id="KW-0963">Cytoplasm</keyword>
<dbReference type="HAMAP" id="MF_01217">
    <property type="entry name" value="Acyl_carrier"/>
    <property type="match status" value="1"/>
</dbReference>
<comment type="similarity">
    <text evidence="3">Belongs to the acyl carrier protein (ACP) family.</text>
</comment>
<gene>
    <name evidence="3" type="primary">acpP</name>
    <name evidence="5" type="ORF">BE15_10525</name>
</gene>
<evidence type="ECO:0000256" key="2">
    <source>
        <dbReference type="ARBA" id="ARBA00022553"/>
    </source>
</evidence>
<comment type="subcellular location">
    <subcellularLocation>
        <location evidence="3">Cytoplasm</location>
    </subcellularLocation>
</comment>
<dbReference type="PROSITE" id="PS50075">
    <property type="entry name" value="CARRIER"/>
    <property type="match status" value="1"/>
</dbReference>
<keyword evidence="3" id="KW-0276">Fatty acid metabolism</keyword>
<protein>
    <recommendedName>
        <fullName evidence="3">Acyl carrier protein</fullName>
        <shortName evidence="3">ACP</shortName>
    </recommendedName>
</protein>
<dbReference type="Pfam" id="PF00550">
    <property type="entry name" value="PP-binding"/>
    <property type="match status" value="1"/>
</dbReference>
<dbReference type="AlphaFoldDB" id="A0A150QL93"/>
<organism evidence="5 6">
    <name type="scientific">Sorangium cellulosum</name>
    <name type="common">Polyangium cellulosum</name>
    <dbReference type="NCBI Taxonomy" id="56"/>
    <lineage>
        <taxon>Bacteria</taxon>
        <taxon>Pseudomonadati</taxon>
        <taxon>Myxococcota</taxon>
        <taxon>Polyangia</taxon>
        <taxon>Polyangiales</taxon>
        <taxon>Polyangiaceae</taxon>
        <taxon>Sorangium</taxon>
    </lineage>
</organism>
<evidence type="ECO:0000256" key="3">
    <source>
        <dbReference type="HAMAP-Rule" id="MF_01217"/>
    </source>
</evidence>
<dbReference type="GO" id="GO:0009245">
    <property type="term" value="P:lipid A biosynthetic process"/>
    <property type="evidence" value="ECO:0007669"/>
    <property type="project" value="TreeGrafter"/>
</dbReference>
<evidence type="ECO:0000256" key="1">
    <source>
        <dbReference type="ARBA" id="ARBA00022450"/>
    </source>
</evidence>
<evidence type="ECO:0000313" key="5">
    <source>
        <dbReference type="EMBL" id="KYF68428.1"/>
    </source>
</evidence>
<name>A0A150QL93_SORCE</name>
<dbReference type="Gene3D" id="1.10.1200.10">
    <property type="entry name" value="ACP-like"/>
    <property type="match status" value="1"/>
</dbReference>
<keyword evidence="1 3" id="KW-0596">Phosphopantetheine</keyword>
<dbReference type="PANTHER" id="PTHR20863:SF76">
    <property type="entry name" value="CARRIER DOMAIN-CONTAINING PROTEIN"/>
    <property type="match status" value="1"/>
</dbReference>
<comment type="PTM">
    <text evidence="3">4'-phosphopantetheine is transferred from CoA to a specific serine of apo-ACP by AcpS. This modification is essential for activity because fatty acids are bound in thioester linkage to the sulfhydryl of the prosthetic group.</text>
</comment>
<comment type="caution">
    <text evidence="5">The sequence shown here is derived from an EMBL/GenBank/DDBJ whole genome shotgun (WGS) entry which is preliminary data.</text>
</comment>
<dbReference type="PANTHER" id="PTHR20863">
    <property type="entry name" value="ACYL CARRIER PROTEIN"/>
    <property type="match status" value="1"/>
</dbReference>
<dbReference type="GO" id="GO:0000035">
    <property type="term" value="F:acyl binding"/>
    <property type="evidence" value="ECO:0007669"/>
    <property type="project" value="TreeGrafter"/>
</dbReference>
<dbReference type="GO" id="GO:0016020">
    <property type="term" value="C:membrane"/>
    <property type="evidence" value="ECO:0007669"/>
    <property type="project" value="GOC"/>
</dbReference>
<dbReference type="GO" id="GO:0005829">
    <property type="term" value="C:cytosol"/>
    <property type="evidence" value="ECO:0007669"/>
    <property type="project" value="TreeGrafter"/>
</dbReference>
<keyword evidence="2 3" id="KW-0597">Phosphoprotein</keyword>
<dbReference type="Proteomes" id="UP000075260">
    <property type="component" value="Unassembled WGS sequence"/>
</dbReference>
<reference evidence="5 6" key="1">
    <citation type="submission" date="2014-02" db="EMBL/GenBank/DDBJ databases">
        <title>The small core and large imbalanced accessory genome model reveals a collaborative survival strategy of Sorangium cellulosum strains in nature.</title>
        <authorList>
            <person name="Han K."/>
            <person name="Peng R."/>
            <person name="Blom J."/>
            <person name="Li Y.-Z."/>
        </authorList>
    </citation>
    <scope>NUCLEOTIDE SEQUENCE [LARGE SCALE GENOMIC DNA]</scope>
    <source>
        <strain evidence="5 6">So0008-312</strain>
    </source>
</reference>
<dbReference type="GO" id="GO:0000036">
    <property type="term" value="F:acyl carrier activity"/>
    <property type="evidence" value="ECO:0007669"/>
    <property type="project" value="UniProtKB-UniRule"/>
</dbReference>
<keyword evidence="3" id="KW-0443">Lipid metabolism</keyword>